<gene>
    <name evidence="5" type="ORF">HMH01_01050</name>
</gene>
<dbReference type="EMBL" id="JABFBC010000001">
    <property type="protein sequence ID" value="NNU79012.1"/>
    <property type="molecule type" value="Genomic_DNA"/>
</dbReference>
<dbReference type="PANTHER" id="PTHR12526:SF510">
    <property type="entry name" value="D-INOSITOL 3-PHOSPHATE GLYCOSYLTRANSFERASE"/>
    <property type="match status" value="1"/>
</dbReference>
<dbReference type="Pfam" id="PF13439">
    <property type="entry name" value="Glyco_transf_4"/>
    <property type="match status" value="1"/>
</dbReference>
<dbReference type="Pfam" id="PF00535">
    <property type="entry name" value="Glycos_transf_2"/>
    <property type="match status" value="1"/>
</dbReference>
<dbReference type="SUPFAM" id="SSF53756">
    <property type="entry name" value="UDP-Glycosyltransferase/glycogen phosphorylase"/>
    <property type="match status" value="1"/>
</dbReference>
<dbReference type="Proteomes" id="UP000572377">
    <property type="component" value="Unassembled WGS sequence"/>
</dbReference>
<dbReference type="AlphaFoldDB" id="A0A849KYW6"/>
<dbReference type="InterPro" id="IPR028098">
    <property type="entry name" value="Glyco_trans_4-like_N"/>
</dbReference>
<name>A0A849KYW6_9RHOB</name>
<organism evidence="5 6">
    <name type="scientific">Halovulum dunhuangense</name>
    <dbReference type="NCBI Taxonomy" id="1505036"/>
    <lineage>
        <taxon>Bacteria</taxon>
        <taxon>Pseudomonadati</taxon>
        <taxon>Pseudomonadota</taxon>
        <taxon>Alphaproteobacteria</taxon>
        <taxon>Rhodobacterales</taxon>
        <taxon>Paracoccaceae</taxon>
        <taxon>Halovulum</taxon>
    </lineage>
</organism>
<protein>
    <submittedName>
        <fullName evidence="5">Glycosyltransferase</fullName>
    </submittedName>
</protein>
<keyword evidence="1" id="KW-0328">Glycosyltransferase</keyword>
<dbReference type="PANTHER" id="PTHR12526">
    <property type="entry name" value="GLYCOSYLTRANSFERASE"/>
    <property type="match status" value="1"/>
</dbReference>
<evidence type="ECO:0000313" key="6">
    <source>
        <dbReference type="Proteomes" id="UP000572377"/>
    </source>
</evidence>
<dbReference type="InterPro" id="IPR029044">
    <property type="entry name" value="Nucleotide-diphossugar_trans"/>
</dbReference>
<comment type="caution">
    <text evidence="5">The sequence shown here is derived from an EMBL/GenBank/DDBJ whole genome shotgun (WGS) entry which is preliminary data.</text>
</comment>
<dbReference type="CDD" id="cd00761">
    <property type="entry name" value="Glyco_tranf_GTA_type"/>
    <property type="match status" value="1"/>
</dbReference>
<evidence type="ECO:0000256" key="2">
    <source>
        <dbReference type="ARBA" id="ARBA00022679"/>
    </source>
</evidence>
<dbReference type="CDD" id="cd03801">
    <property type="entry name" value="GT4_PimA-like"/>
    <property type="match status" value="1"/>
</dbReference>
<dbReference type="Gene3D" id="3.40.50.2000">
    <property type="entry name" value="Glycogen Phosphorylase B"/>
    <property type="match status" value="2"/>
</dbReference>
<feature type="domain" description="Glycosyltransferase 2-like" evidence="3">
    <location>
        <begin position="7"/>
        <end position="110"/>
    </location>
</feature>
<feature type="domain" description="Glycosyltransferase subfamily 4-like N-terminal" evidence="4">
    <location>
        <begin position="518"/>
        <end position="686"/>
    </location>
</feature>
<evidence type="ECO:0000259" key="4">
    <source>
        <dbReference type="Pfam" id="PF13439"/>
    </source>
</evidence>
<dbReference type="InterPro" id="IPR001173">
    <property type="entry name" value="Glyco_trans_2-like"/>
</dbReference>
<evidence type="ECO:0000313" key="5">
    <source>
        <dbReference type="EMBL" id="NNU79012.1"/>
    </source>
</evidence>
<reference evidence="5 6" key="1">
    <citation type="submission" date="2020-05" db="EMBL/GenBank/DDBJ databases">
        <title>Gimesia benthica sp. nov., a novel planctomycete isolated from a deep-sea water sample of the Northwest Indian Ocean.</title>
        <authorList>
            <person name="Wang J."/>
            <person name="Ruan C."/>
            <person name="Song L."/>
            <person name="Zhu Y."/>
            <person name="Li A."/>
            <person name="Zheng X."/>
            <person name="Wang L."/>
            <person name="Lu Z."/>
            <person name="Huang Y."/>
            <person name="Du W."/>
            <person name="Zhou Y."/>
            <person name="Huang L."/>
            <person name="Dai X."/>
        </authorList>
    </citation>
    <scope>NUCLEOTIDE SEQUENCE [LARGE SCALE GENOMIC DNA]</scope>
    <source>
        <strain evidence="5 6">YYQ-30</strain>
    </source>
</reference>
<sequence>MTPRIAIVIPVHGHAALASESIASALALDGTVVIAVDDGCPLAETRATLEGWALTHPGRFHRVTQVNRGLSGARNTGIDLALDRYPGLEAVFLLDADNRLDPHAAALFEHLLGTRPDADWFYPNFDMIGLAEHAHNGGDFSVALLAESNFSEAGSLIRRRVFDAGIRFDESMRKGYEDWEFFLSAARAGFRGAPVRQAFFRYRKRPESMLSGSHDQDTVLRADIRARHRWLYDGDAVAQRAAGHTPRYRLIETDAPGRLLAFTDPEAPVTQGLDDAIRELRAARARPTQNWRPMAWILARPGLLAMLADRRLARSAVWHLHRALGAADLAAARLIRHPGEQWQIDMLPPAQTPDTALAGTAATPRTRALAEAEFRVAREAEREALEDADLLMIGAEGLDALAFPKARKAPRAVRQAADALSEMRVARLTIALDRAPASREGAAPLDGLRDLATTIRDHPQEDRAYLAQLAPWRTDPAVSSPRDIDWVLRNHTLGGVPLPRNAQGHGRDIGFVMPIFQFGGVEKCVVALASALGAQGARCHLFVHGDGSMVGTDWLTAPFETIHMLSDPLLRSWKGRQYLGTNLATPLDPDLLSAVLAPLTGMDAVVATGTAALFHGLSALRGKGIVTVSYEHLTETGGYGRTYGTPYLATAYEGGLDLVLTCSNRLADWLHGQGIPRAKLLAIPNGPGFPMTEAEVRAVRNARASRDPRAPLRVGFLGRLDGQKGADRFVALANRLKDWPVEFSITGGAILGGGDIAVPDHVRRYPAAYDIADLTQAFARLDVLLMPSRDEGLPLTIMEAQRAGVIPVATDVGAVSEGIADGVNGFLIREGDVVEGMESVLARLLAEPDLRHRLSVGGPVTDRQWDANAAALMAALEPILARRRAA</sequence>
<dbReference type="Gene3D" id="3.90.550.10">
    <property type="entry name" value="Spore Coat Polysaccharide Biosynthesis Protein SpsA, Chain A"/>
    <property type="match status" value="1"/>
</dbReference>
<dbReference type="SUPFAM" id="SSF53448">
    <property type="entry name" value="Nucleotide-diphospho-sugar transferases"/>
    <property type="match status" value="1"/>
</dbReference>
<dbReference type="Pfam" id="PF13692">
    <property type="entry name" value="Glyco_trans_1_4"/>
    <property type="match status" value="1"/>
</dbReference>
<evidence type="ECO:0000256" key="1">
    <source>
        <dbReference type="ARBA" id="ARBA00022676"/>
    </source>
</evidence>
<keyword evidence="6" id="KW-1185">Reference proteome</keyword>
<keyword evidence="2 5" id="KW-0808">Transferase</keyword>
<dbReference type="GO" id="GO:0016757">
    <property type="term" value="F:glycosyltransferase activity"/>
    <property type="evidence" value="ECO:0007669"/>
    <property type="project" value="UniProtKB-KW"/>
</dbReference>
<dbReference type="RefSeq" id="WP_171321635.1">
    <property type="nucleotide sequence ID" value="NZ_JABFBC010000001.1"/>
</dbReference>
<evidence type="ECO:0000259" key="3">
    <source>
        <dbReference type="Pfam" id="PF00535"/>
    </source>
</evidence>
<proteinExistence type="predicted"/>
<accession>A0A849KYW6</accession>